<keyword evidence="2" id="KW-1185">Reference proteome</keyword>
<name>A0AAW6WD36_9FUSO</name>
<sequence length="604" mass="69239">MNIRNNLFVYGETGERLNGIRESEIYQQSAQKIENFVINEMGNLKIAKQWGSVQLSQTEPFVKVFDTKYSFYIGVSKNNIYTFSKTLDRVLYKLSISEKYHNYKMIENRLFLVGDTTKVYEFDKKTGNIGTSNFMELLKYPIKNKEETKIDVYKCYKVGDEIRVSLLGTYTNPKLRSDDGIFLFNTGVKLQRLYKQFKSSVTKENITGAVDGLTFGVLHGFFQKDGERQYLLDNRKIEFTGEANDSVYGSTYFTRINQNISGELAYGELQELKNNIIDVGMYEDRMYILHDGIFYFSQKGDYFNFKNDTKQDGPFYFRPTPIDNVFPEFYSTEVGNRLYATTSKGVYVVSAGNVFSSTSYKVYVASEIPCKDKGILIGENFFYISEDGDLKCVQVVPNQAGYESFSTVNVEKYDIAYQCESIEKLKYDDRIMLVGTKKKKGSTENSYTSLVFYQALDFNLFRRFTITVPVPLSNLSTLNKYILSRGSGNSFIFETENNMPKALLKLNTPGIKTEKGGSYANDYSSTVERVFVKALNEDKEAIKGMRINDKLITKIPQEDDLFSVFKSETHFPILNGYEIEVISNENDKILEILGIDTKIRVASD</sequence>
<dbReference type="AlphaFoldDB" id="A0AAW6WD36"/>
<evidence type="ECO:0000313" key="2">
    <source>
        <dbReference type="Proteomes" id="UP001173223"/>
    </source>
</evidence>
<reference evidence="1" key="1">
    <citation type="journal article" date="2022" name="Gene">
        <title>A genome-led study on the pathogenesis of Fusobacterium necrophorum infections.</title>
        <authorList>
            <person name="Thapa G."/>
            <person name="Jayal A."/>
            <person name="Sikazwe E."/>
            <person name="Perry T."/>
            <person name="Mohammed Al Balushi A."/>
            <person name="Livingstone P."/>
        </authorList>
    </citation>
    <scope>NUCLEOTIDE SEQUENCE</scope>
    <source>
        <strain evidence="1">BRON_8</strain>
    </source>
</reference>
<accession>A0AAW6WD36</accession>
<evidence type="ECO:0000313" key="1">
    <source>
        <dbReference type="EMBL" id="MDK4512601.1"/>
    </source>
</evidence>
<reference evidence="1" key="2">
    <citation type="submission" date="2022-04" db="EMBL/GenBank/DDBJ databases">
        <authorList>
            <person name="Livingstone P.G."/>
        </authorList>
    </citation>
    <scope>NUCLEOTIDE SEQUENCE</scope>
    <source>
        <strain evidence="1">BRON_8</strain>
    </source>
</reference>
<comment type="caution">
    <text evidence="1">The sequence shown here is derived from an EMBL/GenBank/DDBJ whole genome shotgun (WGS) entry which is preliminary data.</text>
</comment>
<dbReference type="Proteomes" id="UP001173223">
    <property type="component" value="Unassembled WGS sequence"/>
</dbReference>
<organism evidence="1 2">
    <name type="scientific">Fusobacterium necrophorum</name>
    <dbReference type="NCBI Taxonomy" id="859"/>
    <lineage>
        <taxon>Bacteria</taxon>
        <taxon>Fusobacteriati</taxon>
        <taxon>Fusobacteriota</taxon>
        <taxon>Fusobacteriia</taxon>
        <taxon>Fusobacteriales</taxon>
        <taxon>Fusobacteriaceae</taxon>
        <taxon>Fusobacterium</taxon>
    </lineage>
</organism>
<dbReference type="RefSeq" id="WP_285049240.1">
    <property type="nucleotide sequence ID" value="NZ_JAMGTK010000019.1"/>
</dbReference>
<proteinExistence type="predicted"/>
<gene>
    <name evidence="1" type="ORF">MWG07_10095</name>
</gene>
<protein>
    <submittedName>
        <fullName evidence="1">Uncharacterized protein</fullName>
    </submittedName>
</protein>
<dbReference type="EMBL" id="JAMGTK010000019">
    <property type="protein sequence ID" value="MDK4512601.1"/>
    <property type="molecule type" value="Genomic_DNA"/>
</dbReference>